<dbReference type="AlphaFoldDB" id="A0A917QQP4"/>
<dbReference type="Proteomes" id="UP000637788">
    <property type="component" value="Unassembled WGS sequence"/>
</dbReference>
<evidence type="ECO:0000313" key="3">
    <source>
        <dbReference type="Proteomes" id="UP000637788"/>
    </source>
</evidence>
<accession>A0A917QQP4</accession>
<protein>
    <submittedName>
        <fullName evidence="2">Uncharacterized protein</fullName>
    </submittedName>
</protein>
<feature type="transmembrane region" description="Helical" evidence="1">
    <location>
        <begin position="79"/>
        <end position="98"/>
    </location>
</feature>
<comment type="caution">
    <text evidence="2">The sequence shown here is derived from an EMBL/GenBank/DDBJ whole genome shotgun (WGS) entry which is preliminary data.</text>
</comment>
<organism evidence="2 3">
    <name type="scientific">Streptomyces flaveus</name>
    <dbReference type="NCBI Taxonomy" id="66370"/>
    <lineage>
        <taxon>Bacteria</taxon>
        <taxon>Bacillati</taxon>
        <taxon>Actinomycetota</taxon>
        <taxon>Actinomycetes</taxon>
        <taxon>Kitasatosporales</taxon>
        <taxon>Streptomycetaceae</taxon>
        <taxon>Streptomyces</taxon>
        <taxon>Streptomyces aurantiacus group</taxon>
    </lineage>
</organism>
<dbReference type="RefSeq" id="WP_246567650.1">
    <property type="nucleotide sequence ID" value="NZ_BMPQ01000005.1"/>
</dbReference>
<feature type="transmembrane region" description="Helical" evidence="1">
    <location>
        <begin position="104"/>
        <end position="126"/>
    </location>
</feature>
<reference evidence="2" key="2">
    <citation type="submission" date="2020-09" db="EMBL/GenBank/DDBJ databases">
        <authorList>
            <person name="Sun Q."/>
            <person name="Ohkuma M."/>
        </authorList>
    </citation>
    <scope>NUCLEOTIDE SEQUENCE</scope>
    <source>
        <strain evidence="2">JCM 3035</strain>
    </source>
</reference>
<evidence type="ECO:0000313" key="2">
    <source>
        <dbReference type="EMBL" id="GGK63673.1"/>
    </source>
</evidence>
<feature type="transmembrane region" description="Helical" evidence="1">
    <location>
        <begin position="21"/>
        <end position="40"/>
    </location>
</feature>
<evidence type="ECO:0000256" key="1">
    <source>
        <dbReference type="SAM" id="Phobius"/>
    </source>
</evidence>
<sequence length="130" mass="13321">MAHAASRTARWHGSPVQLATKLTAPVLGGIVYGLWAAAIGRDAGPITGWNVLLGVVAAVAFVAGYLGLRLLGTHLPRELRAAAWAGFAGVAVGFLHGLTGSSVLRSAAVAFAVAAGAFVVVFYRFYTTEG</sequence>
<dbReference type="EMBL" id="BMPQ01000005">
    <property type="protein sequence ID" value="GGK63673.1"/>
    <property type="molecule type" value="Genomic_DNA"/>
</dbReference>
<name>A0A917QQP4_9ACTN</name>
<keyword evidence="1" id="KW-1133">Transmembrane helix</keyword>
<gene>
    <name evidence="2" type="ORF">GCM10010094_25620</name>
</gene>
<reference evidence="2" key="1">
    <citation type="journal article" date="2014" name="Int. J. Syst. Evol. Microbiol.">
        <title>Complete genome sequence of Corynebacterium casei LMG S-19264T (=DSM 44701T), isolated from a smear-ripened cheese.</title>
        <authorList>
            <consortium name="US DOE Joint Genome Institute (JGI-PGF)"/>
            <person name="Walter F."/>
            <person name="Albersmeier A."/>
            <person name="Kalinowski J."/>
            <person name="Ruckert C."/>
        </authorList>
    </citation>
    <scope>NUCLEOTIDE SEQUENCE</scope>
    <source>
        <strain evidence="2">JCM 3035</strain>
    </source>
</reference>
<proteinExistence type="predicted"/>
<feature type="transmembrane region" description="Helical" evidence="1">
    <location>
        <begin position="46"/>
        <end position="67"/>
    </location>
</feature>
<keyword evidence="1" id="KW-0812">Transmembrane</keyword>
<keyword evidence="1" id="KW-0472">Membrane</keyword>
<keyword evidence="3" id="KW-1185">Reference proteome</keyword>